<evidence type="ECO:0000313" key="9">
    <source>
        <dbReference type="Proteomes" id="UP000320643"/>
    </source>
</evidence>
<dbReference type="InterPro" id="IPR005829">
    <property type="entry name" value="Sugar_transporter_CS"/>
</dbReference>
<evidence type="ECO:0000256" key="2">
    <source>
        <dbReference type="ARBA" id="ARBA00022475"/>
    </source>
</evidence>
<evidence type="ECO:0000256" key="6">
    <source>
        <dbReference type="SAM" id="Phobius"/>
    </source>
</evidence>
<keyword evidence="9" id="KW-1185">Reference proteome</keyword>
<sequence length="412" mass="43546">MNTISETKKWNPFVIAWVLGLLFYALEYAVRSAPSIMLPDLITAFSTTPGRVSAVIGSYYLTYSVTSLAAGIAIDKAGAKYPLFIGAILLGLGCILFSVAYLYTGYAGRLLQGMGSALAFPACVYLAARAFSPKRLATAIGATQSLGMLGGSAGQFLSAPVLKGGLPVNYFWIIMGIASFIIAGLIIYFTPTQKGAIAIVTTPPKRSLLAPYKIVFSNPQSYLSGLISGLLFAPTTIFAMTWGVAFFQTGRGLDYTTATLACALVPLGWAVGCPLLGWLADRLGRKPVLVAGALVMILSLAQLCYFPTLMPAYFSTFLMGVASGAAMIPYSVIKEANPDSVKGSATGAINFLTFGVTSLLGPVFSYLYGKSLNIVTNNEANFRGAILFFIVIITVAIIACLFLKETGKGAKK</sequence>
<dbReference type="GO" id="GO:0022857">
    <property type="term" value="F:transmembrane transporter activity"/>
    <property type="evidence" value="ECO:0007669"/>
    <property type="project" value="InterPro"/>
</dbReference>
<feature type="domain" description="Major facilitator superfamily (MFS) profile" evidence="7">
    <location>
        <begin position="13"/>
        <end position="408"/>
    </location>
</feature>
<feature type="transmembrane region" description="Helical" evidence="6">
    <location>
        <begin position="380"/>
        <end position="403"/>
    </location>
</feature>
<evidence type="ECO:0000256" key="1">
    <source>
        <dbReference type="ARBA" id="ARBA00004651"/>
    </source>
</evidence>
<feature type="transmembrane region" description="Helical" evidence="6">
    <location>
        <begin position="287"/>
        <end position="306"/>
    </location>
</feature>
<reference evidence="8 9" key="1">
    <citation type="submission" date="2019-07" db="EMBL/GenBank/DDBJ databases">
        <title>Flavobacterium sp. nov., isolated from glacier ice.</title>
        <authorList>
            <person name="Liu Q."/>
            <person name="Xin Y.-H."/>
        </authorList>
    </citation>
    <scope>NUCLEOTIDE SEQUENCE [LARGE SCALE GENOMIC DNA]</scope>
    <source>
        <strain evidence="8 9">ZT4R6</strain>
    </source>
</reference>
<evidence type="ECO:0000259" key="7">
    <source>
        <dbReference type="PROSITE" id="PS50850"/>
    </source>
</evidence>
<evidence type="ECO:0000256" key="5">
    <source>
        <dbReference type="ARBA" id="ARBA00023136"/>
    </source>
</evidence>
<dbReference type="InterPro" id="IPR050189">
    <property type="entry name" value="MFS_Efflux_Transporters"/>
</dbReference>
<dbReference type="InterPro" id="IPR020846">
    <property type="entry name" value="MFS_dom"/>
</dbReference>
<keyword evidence="4 6" id="KW-1133">Transmembrane helix</keyword>
<evidence type="ECO:0000313" key="8">
    <source>
        <dbReference type="EMBL" id="TRW23422.1"/>
    </source>
</evidence>
<gene>
    <name evidence="8" type="ORF">FMM05_14615</name>
</gene>
<accession>A0A552UYZ2</accession>
<keyword evidence="2" id="KW-1003">Cell membrane</keyword>
<comment type="subcellular location">
    <subcellularLocation>
        <location evidence="1">Cell membrane</location>
        <topology evidence="1">Multi-pass membrane protein</topology>
    </subcellularLocation>
</comment>
<keyword evidence="5 6" id="KW-0472">Membrane</keyword>
<keyword evidence="3 6" id="KW-0812">Transmembrane</keyword>
<dbReference type="Proteomes" id="UP000320643">
    <property type="component" value="Unassembled WGS sequence"/>
</dbReference>
<protein>
    <submittedName>
        <fullName evidence="8">MFS transporter</fullName>
    </submittedName>
</protein>
<feature type="transmembrane region" description="Helical" evidence="6">
    <location>
        <begin position="258"/>
        <end position="280"/>
    </location>
</feature>
<feature type="transmembrane region" description="Helical" evidence="6">
    <location>
        <begin position="222"/>
        <end position="246"/>
    </location>
</feature>
<dbReference type="PANTHER" id="PTHR43124">
    <property type="entry name" value="PURINE EFFLUX PUMP PBUE"/>
    <property type="match status" value="1"/>
</dbReference>
<dbReference type="RefSeq" id="WP_143374136.1">
    <property type="nucleotide sequence ID" value="NZ_VJVZ01000009.1"/>
</dbReference>
<dbReference type="OrthoDB" id="5620971at2"/>
<feature type="transmembrane region" description="Helical" evidence="6">
    <location>
        <begin position="140"/>
        <end position="158"/>
    </location>
</feature>
<dbReference type="Gene3D" id="1.20.1250.20">
    <property type="entry name" value="MFS general substrate transporter like domains"/>
    <property type="match status" value="2"/>
</dbReference>
<feature type="transmembrane region" description="Helical" evidence="6">
    <location>
        <begin position="56"/>
        <end position="74"/>
    </location>
</feature>
<dbReference type="GO" id="GO:0005886">
    <property type="term" value="C:plasma membrane"/>
    <property type="evidence" value="ECO:0007669"/>
    <property type="project" value="UniProtKB-SubCell"/>
</dbReference>
<feature type="transmembrane region" description="Helical" evidence="6">
    <location>
        <begin position="345"/>
        <end position="368"/>
    </location>
</feature>
<dbReference type="SUPFAM" id="SSF103473">
    <property type="entry name" value="MFS general substrate transporter"/>
    <property type="match status" value="1"/>
</dbReference>
<feature type="transmembrane region" description="Helical" evidence="6">
    <location>
        <begin position="110"/>
        <end position="128"/>
    </location>
</feature>
<dbReference type="InterPro" id="IPR036259">
    <property type="entry name" value="MFS_trans_sf"/>
</dbReference>
<dbReference type="AlphaFoldDB" id="A0A552UYZ2"/>
<evidence type="ECO:0000256" key="3">
    <source>
        <dbReference type="ARBA" id="ARBA00022692"/>
    </source>
</evidence>
<dbReference type="PROSITE" id="PS50850">
    <property type="entry name" value="MFS"/>
    <property type="match status" value="1"/>
</dbReference>
<dbReference type="CDD" id="cd06174">
    <property type="entry name" value="MFS"/>
    <property type="match status" value="1"/>
</dbReference>
<dbReference type="InterPro" id="IPR011701">
    <property type="entry name" value="MFS"/>
</dbReference>
<dbReference type="PANTHER" id="PTHR43124:SF3">
    <property type="entry name" value="CHLORAMPHENICOL EFFLUX PUMP RV0191"/>
    <property type="match status" value="1"/>
</dbReference>
<feature type="transmembrane region" description="Helical" evidence="6">
    <location>
        <begin position="81"/>
        <end position="104"/>
    </location>
</feature>
<feature type="transmembrane region" description="Helical" evidence="6">
    <location>
        <begin position="170"/>
        <end position="189"/>
    </location>
</feature>
<dbReference type="Pfam" id="PF07690">
    <property type="entry name" value="MFS_1"/>
    <property type="match status" value="1"/>
</dbReference>
<name>A0A552UYZ2_9FLAO</name>
<dbReference type="EMBL" id="VJVZ01000009">
    <property type="protein sequence ID" value="TRW23422.1"/>
    <property type="molecule type" value="Genomic_DNA"/>
</dbReference>
<dbReference type="PROSITE" id="PS00216">
    <property type="entry name" value="SUGAR_TRANSPORT_1"/>
    <property type="match status" value="1"/>
</dbReference>
<proteinExistence type="predicted"/>
<feature type="transmembrane region" description="Helical" evidence="6">
    <location>
        <begin position="312"/>
        <end position="333"/>
    </location>
</feature>
<organism evidence="8 9">
    <name type="scientific">Flavobacterium zepuense</name>
    <dbReference type="NCBI Taxonomy" id="2593302"/>
    <lineage>
        <taxon>Bacteria</taxon>
        <taxon>Pseudomonadati</taxon>
        <taxon>Bacteroidota</taxon>
        <taxon>Flavobacteriia</taxon>
        <taxon>Flavobacteriales</taxon>
        <taxon>Flavobacteriaceae</taxon>
        <taxon>Flavobacterium</taxon>
    </lineage>
</organism>
<comment type="caution">
    <text evidence="8">The sequence shown here is derived from an EMBL/GenBank/DDBJ whole genome shotgun (WGS) entry which is preliminary data.</text>
</comment>
<evidence type="ECO:0000256" key="4">
    <source>
        <dbReference type="ARBA" id="ARBA00022989"/>
    </source>
</evidence>